<dbReference type="PROSITE" id="PS50035">
    <property type="entry name" value="PLD"/>
    <property type="match status" value="2"/>
</dbReference>
<dbReference type="OrthoDB" id="9814092at2"/>
<organism evidence="2 3">
    <name type="scientific">Aliidiomarina halalkaliphila</name>
    <dbReference type="NCBI Taxonomy" id="2593535"/>
    <lineage>
        <taxon>Bacteria</taxon>
        <taxon>Pseudomonadati</taxon>
        <taxon>Pseudomonadota</taxon>
        <taxon>Gammaproteobacteria</taxon>
        <taxon>Alteromonadales</taxon>
        <taxon>Idiomarinaceae</taxon>
        <taxon>Aliidiomarina</taxon>
    </lineage>
</organism>
<evidence type="ECO:0000313" key="3">
    <source>
        <dbReference type="Proteomes" id="UP000320359"/>
    </source>
</evidence>
<dbReference type="InterPro" id="IPR025202">
    <property type="entry name" value="PLD-like_dom"/>
</dbReference>
<dbReference type="SUPFAM" id="SSF56024">
    <property type="entry name" value="Phospholipase D/nuclease"/>
    <property type="match status" value="2"/>
</dbReference>
<comment type="caution">
    <text evidence="2">The sequence shown here is derived from an EMBL/GenBank/DDBJ whole genome shotgun (WGS) entry which is preliminary data.</text>
</comment>
<name>A0A552X4H9_9GAMM</name>
<dbReference type="Proteomes" id="UP000320359">
    <property type="component" value="Unassembled WGS sequence"/>
</dbReference>
<evidence type="ECO:0000259" key="1">
    <source>
        <dbReference type="PROSITE" id="PS50035"/>
    </source>
</evidence>
<dbReference type="Gene3D" id="3.30.870.10">
    <property type="entry name" value="Endonuclease Chain A"/>
    <property type="match status" value="2"/>
</dbReference>
<dbReference type="PANTHER" id="PTHR21248">
    <property type="entry name" value="CARDIOLIPIN SYNTHASE"/>
    <property type="match status" value="1"/>
</dbReference>
<dbReference type="PANTHER" id="PTHR21248:SF12">
    <property type="entry name" value="CARDIOLIPIN SYNTHASE C"/>
    <property type="match status" value="1"/>
</dbReference>
<dbReference type="Pfam" id="PF13091">
    <property type="entry name" value="PLDc_2"/>
    <property type="match status" value="2"/>
</dbReference>
<proteinExistence type="predicted"/>
<dbReference type="CDD" id="cd09113">
    <property type="entry name" value="PLDc_ymdC_like_2"/>
    <property type="match status" value="1"/>
</dbReference>
<dbReference type="GO" id="GO:0032049">
    <property type="term" value="P:cardiolipin biosynthetic process"/>
    <property type="evidence" value="ECO:0007669"/>
    <property type="project" value="UniProtKB-ARBA"/>
</dbReference>
<gene>
    <name evidence="2" type="ORF">FM042_03570</name>
</gene>
<sequence>MKGTHCVRLLKIGPFASLALILLWLSGCASLPSLEGRSESTALHLQDARQTQLGDTFRPQVDLHPGKSGIYPLDDAWDAFAARLLLAERAEKTLDVQYYIWRNDKTGRLMLSALLDAADRGVRVRFLLDDLNSRPLEGVLFHLHAHPNIEVRLFNPFMQRNSRIWGFITDFDRANRRMHNKSFTADNQATIVGGRNIGDGYFGTGDGLLFADLDVLAIGPVVQEVSLDFDHFWASQSAYPLDFVADVSAKRERYAPQSIAAMMSSQEEVYEYLNSVMDTSHMQALLDGSMPFEWANTIMVSDDPGKGLGHAHGGQLITHQLRKVIGEPEHYFELVSPYFVPTRAGTEALIEYAERGVEITILTNSLAATDVAIVHAGYAKWRKPLLEAGIRIFEMRRLPTNGEPESDERLARFGSGAASLHAKTFAIDGERVFVGSFNFDPRSVALNTELGFVIESERLAQRIDDTFSERMPYMTYELKLSSSGRIYWLERNPGEVIRHDVDPNTTLFKRASVRVLSWLPIDWLL</sequence>
<accession>A0A552X4H9</accession>
<feature type="domain" description="PLD phosphodiesterase" evidence="1">
    <location>
        <begin position="174"/>
        <end position="201"/>
    </location>
</feature>
<protein>
    <submittedName>
        <fullName evidence="2">Phospholipase D family protein</fullName>
    </submittedName>
</protein>
<dbReference type="AlphaFoldDB" id="A0A552X4H9"/>
<dbReference type="EMBL" id="VJWL01000001">
    <property type="protein sequence ID" value="TRW49941.1"/>
    <property type="molecule type" value="Genomic_DNA"/>
</dbReference>
<reference evidence="2 3" key="1">
    <citation type="submission" date="2019-07" db="EMBL/GenBank/DDBJ databases">
        <authorList>
            <person name="Yang M."/>
            <person name="Zhao D."/>
            <person name="Xiang H."/>
        </authorList>
    </citation>
    <scope>NUCLEOTIDE SEQUENCE [LARGE SCALE GENOMIC DNA]</scope>
    <source>
        <strain evidence="2 3">IM1326</strain>
    </source>
</reference>
<evidence type="ECO:0000313" key="2">
    <source>
        <dbReference type="EMBL" id="TRW49941.1"/>
    </source>
</evidence>
<feature type="domain" description="PLD phosphodiesterase" evidence="1">
    <location>
        <begin position="416"/>
        <end position="443"/>
    </location>
</feature>
<dbReference type="GO" id="GO:0030572">
    <property type="term" value="F:phosphatidyltransferase activity"/>
    <property type="evidence" value="ECO:0007669"/>
    <property type="project" value="UniProtKB-ARBA"/>
</dbReference>
<keyword evidence="3" id="KW-1185">Reference proteome</keyword>
<dbReference type="PROSITE" id="PS51257">
    <property type="entry name" value="PROKAR_LIPOPROTEIN"/>
    <property type="match status" value="1"/>
</dbReference>
<dbReference type="CDD" id="cd09111">
    <property type="entry name" value="PLDc_ymdC_like_1"/>
    <property type="match status" value="1"/>
</dbReference>
<dbReference type="SMART" id="SM00155">
    <property type="entry name" value="PLDc"/>
    <property type="match status" value="2"/>
</dbReference>
<dbReference type="InterPro" id="IPR001736">
    <property type="entry name" value="PLipase_D/transphosphatidylase"/>
</dbReference>